<comment type="caution">
    <text evidence="1">The sequence shown here is derived from an EMBL/GenBank/DDBJ whole genome shotgun (WGS) entry which is preliminary data.</text>
</comment>
<gene>
    <name evidence="1" type="ORF">Pla52n_53140</name>
</gene>
<proteinExistence type="predicted"/>
<keyword evidence="2" id="KW-1185">Reference proteome</keyword>
<organism evidence="1 2">
    <name type="scientific">Stieleria varia</name>
    <dbReference type="NCBI Taxonomy" id="2528005"/>
    <lineage>
        <taxon>Bacteria</taxon>
        <taxon>Pseudomonadati</taxon>
        <taxon>Planctomycetota</taxon>
        <taxon>Planctomycetia</taxon>
        <taxon>Pirellulales</taxon>
        <taxon>Pirellulaceae</taxon>
        <taxon>Stieleria</taxon>
    </lineage>
</organism>
<reference evidence="1 2" key="1">
    <citation type="submission" date="2019-02" db="EMBL/GenBank/DDBJ databases">
        <title>Deep-cultivation of Planctomycetes and their phenomic and genomic characterization uncovers novel biology.</title>
        <authorList>
            <person name="Wiegand S."/>
            <person name="Jogler M."/>
            <person name="Boedeker C."/>
            <person name="Pinto D."/>
            <person name="Vollmers J."/>
            <person name="Rivas-Marin E."/>
            <person name="Kohn T."/>
            <person name="Peeters S.H."/>
            <person name="Heuer A."/>
            <person name="Rast P."/>
            <person name="Oberbeckmann S."/>
            <person name="Bunk B."/>
            <person name="Jeske O."/>
            <person name="Meyerdierks A."/>
            <person name="Storesund J.E."/>
            <person name="Kallscheuer N."/>
            <person name="Luecker S."/>
            <person name="Lage O.M."/>
            <person name="Pohl T."/>
            <person name="Merkel B.J."/>
            <person name="Hornburger P."/>
            <person name="Mueller R.-W."/>
            <person name="Bruemmer F."/>
            <person name="Labrenz M."/>
            <person name="Spormann A.M."/>
            <person name="Op Den Camp H."/>
            <person name="Overmann J."/>
            <person name="Amann R."/>
            <person name="Jetten M.S.M."/>
            <person name="Mascher T."/>
            <person name="Medema M.H."/>
            <person name="Devos D.P."/>
            <person name="Kaster A.-K."/>
            <person name="Ovreas L."/>
            <person name="Rohde M."/>
            <person name="Galperin M.Y."/>
            <person name="Jogler C."/>
        </authorList>
    </citation>
    <scope>NUCLEOTIDE SEQUENCE [LARGE SCALE GENOMIC DNA]</scope>
    <source>
        <strain evidence="1 2">Pla52n</strain>
    </source>
</reference>
<accession>A0A5C6A868</accession>
<evidence type="ECO:0000313" key="2">
    <source>
        <dbReference type="Proteomes" id="UP000320176"/>
    </source>
</evidence>
<sequence length="74" mass="8176">MKTVLPDLNGEKPIRYNISLSSRAVFSVSRSHEQVILSVSLSGVAVWLVPHPHCSTSLQSPRRCHDDPSILGRI</sequence>
<evidence type="ECO:0000313" key="1">
    <source>
        <dbReference type="EMBL" id="TWT94493.1"/>
    </source>
</evidence>
<dbReference type="Proteomes" id="UP000320176">
    <property type="component" value="Unassembled WGS sequence"/>
</dbReference>
<protein>
    <submittedName>
        <fullName evidence="1">Uncharacterized protein</fullName>
    </submittedName>
</protein>
<name>A0A5C6A868_9BACT</name>
<dbReference type="EMBL" id="SJPN01000007">
    <property type="protein sequence ID" value="TWT94493.1"/>
    <property type="molecule type" value="Genomic_DNA"/>
</dbReference>
<dbReference type="AlphaFoldDB" id="A0A5C6A868"/>